<organism evidence="3 4">
    <name type="scientific">Leclercia barmai</name>
    <dbReference type="NCBI Taxonomy" id="2785629"/>
    <lineage>
        <taxon>Bacteria</taxon>
        <taxon>Pseudomonadati</taxon>
        <taxon>Pseudomonadota</taxon>
        <taxon>Gammaproteobacteria</taxon>
        <taxon>Enterobacterales</taxon>
        <taxon>Enterobacteriaceae</taxon>
        <taxon>Leclercia</taxon>
    </lineage>
</organism>
<keyword evidence="4" id="KW-1185">Reference proteome</keyword>
<accession>A0ABS7RVI4</accession>
<dbReference type="PROSITE" id="PS50043">
    <property type="entry name" value="HTH_LUXR_2"/>
    <property type="match status" value="1"/>
</dbReference>
<dbReference type="Proteomes" id="UP000706580">
    <property type="component" value="Unassembled WGS sequence"/>
</dbReference>
<comment type="caution">
    <text evidence="3">The sequence shown here is derived from an EMBL/GenBank/DDBJ whole genome shotgun (WGS) entry which is preliminary data.</text>
</comment>
<evidence type="ECO:0000313" key="3">
    <source>
        <dbReference type="EMBL" id="MBZ0057409.1"/>
    </source>
</evidence>
<dbReference type="SMART" id="SM00421">
    <property type="entry name" value="HTH_LUXR"/>
    <property type="match status" value="1"/>
</dbReference>
<dbReference type="SUPFAM" id="SSF46894">
    <property type="entry name" value="C-terminal effector domain of the bipartite response regulators"/>
    <property type="match status" value="1"/>
</dbReference>
<dbReference type="InterPro" id="IPR036388">
    <property type="entry name" value="WH-like_DNA-bd_sf"/>
</dbReference>
<sequence>MTINVLIKETETLYCYALKNFIVDLFRTEFLREVNFITEFTRESISDADIIVLSLCRGEPFICTPELLARNKGVMIGLVSGEQYDKETLPGCFKEMVFISRDAPLNDFYQVFRAAWQTLQSDEQKSDSLSCADCHHRTLSPRQTVIMASLYQGLSTPEIAKKLQIDYKTVYAHKYDVMQKFQLGSDHDLQVLLSRMREKNTQINLLRECLRT</sequence>
<evidence type="ECO:0000259" key="2">
    <source>
        <dbReference type="PROSITE" id="PS50043"/>
    </source>
</evidence>
<protein>
    <submittedName>
        <fullName evidence="3">Helix-turn-helix transcriptional regulator</fullName>
    </submittedName>
</protein>
<evidence type="ECO:0000256" key="1">
    <source>
        <dbReference type="ARBA" id="ARBA00023125"/>
    </source>
</evidence>
<keyword evidence="1" id="KW-0238">DNA-binding</keyword>
<reference evidence="3 4" key="1">
    <citation type="submission" date="2020-11" db="EMBL/GenBank/DDBJ databases">
        <title>Draft Genome of Enterobacter sp. strain EMC7.</title>
        <authorList>
            <person name="Barman P."/>
            <person name="Sinha S."/>
            <person name="Sen S."/>
            <person name="Chakraborty R."/>
        </authorList>
    </citation>
    <scope>NUCLEOTIDE SEQUENCE [LARGE SCALE GENOMIC DNA]</scope>
    <source>
        <strain evidence="3 4">EMC7</strain>
    </source>
</reference>
<evidence type="ECO:0000313" key="4">
    <source>
        <dbReference type="Proteomes" id="UP000706580"/>
    </source>
</evidence>
<dbReference type="InterPro" id="IPR000792">
    <property type="entry name" value="Tscrpt_reg_LuxR_C"/>
</dbReference>
<dbReference type="Pfam" id="PF00196">
    <property type="entry name" value="GerE"/>
    <property type="match status" value="1"/>
</dbReference>
<proteinExistence type="predicted"/>
<name>A0ABS7RVI4_9ENTR</name>
<feature type="domain" description="HTH luxR-type" evidence="2">
    <location>
        <begin position="132"/>
        <end position="197"/>
    </location>
</feature>
<dbReference type="Gene3D" id="1.10.10.10">
    <property type="entry name" value="Winged helix-like DNA-binding domain superfamily/Winged helix DNA-binding domain"/>
    <property type="match status" value="1"/>
</dbReference>
<dbReference type="PRINTS" id="PR00038">
    <property type="entry name" value="HTHLUXR"/>
</dbReference>
<dbReference type="InterPro" id="IPR016032">
    <property type="entry name" value="Sig_transdc_resp-reg_C-effctor"/>
</dbReference>
<gene>
    <name evidence="3" type="ORF">ITX56_06175</name>
</gene>
<dbReference type="RefSeq" id="WP_223074202.1">
    <property type="nucleotide sequence ID" value="NZ_JADMNK010000002.1"/>
</dbReference>
<dbReference type="EMBL" id="JADMNK010000002">
    <property type="protein sequence ID" value="MBZ0057409.1"/>
    <property type="molecule type" value="Genomic_DNA"/>
</dbReference>